<evidence type="ECO:0000313" key="2">
    <source>
        <dbReference type="EMBL" id="SIS73276.1"/>
    </source>
</evidence>
<dbReference type="SUPFAM" id="SSF55729">
    <property type="entry name" value="Acyl-CoA N-acyltransferases (Nat)"/>
    <property type="match status" value="1"/>
</dbReference>
<keyword evidence="2" id="KW-0808">Transferase</keyword>
<proteinExistence type="predicted"/>
<dbReference type="EMBL" id="FTOM01000003">
    <property type="protein sequence ID" value="SIS73276.1"/>
    <property type="molecule type" value="Genomic_DNA"/>
</dbReference>
<dbReference type="InterPro" id="IPR016181">
    <property type="entry name" value="Acyl_CoA_acyltransferase"/>
</dbReference>
<dbReference type="Pfam" id="PF13480">
    <property type="entry name" value="Acetyltransf_6"/>
    <property type="match status" value="1"/>
</dbReference>
<gene>
    <name evidence="2" type="ORF">SAMN05421795_10353</name>
</gene>
<feature type="domain" description="BioF2-like acetyltransferase" evidence="1">
    <location>
        <begin position="159"/>
        <end position="287"/>
    </location>
</feature>
<evidence type="ECO:0000259" key="1">
    <source>
        <dbReference type="Pfam" id="PF13480"/>
    </source>
</evidence>
<dbReference type="OrthoDB" id="341858at2"/>
<name>A0A1N7LHL2_9RHOB</name>
<protein>
    <submittedName>
        <fullName evidence="2">Acetyltransferase (GNAT) domain-containing protein</fullName>
    </submittedName>
</protein>
<dbReference type="RefSeq" id="WP_076365062.1">
    <property type="nucleotide sequence ID" value="NZ_FTOM01000003.1"/>
</dbReference>
<dbReference type="Proteomes" id="UP000186098">
    <property type="component" value="Unassembled WGS sequence"/>
</dbReference>
<dbReference type="AlphaFoldDB" id="A0A1N7LHL2"/>
<reference evidence="3" key="1">
    <citation type="submission" date="2017-01" db="EMBL/GenBank/DDBJ databases">
        <authorList>
            <person name="Varghese N."/>
            <person name="Submissions S."/>
        </authorList>
    </citation>
    <scope>NUCLEOTIDE SEQUENCE [LARGE SCALE GENOMIC DNA]</scope>
    <source>
        <strain evidence="3">DSM 18714</strain>
    </source>
</reference>
<keyword evidence="3" id="KW-1185">Reference proteome</keyword>
<evidence type="ECO:0000313" key="3">
    <source>
        <dbReference type="Proteomes" id="UP000186098"/>
    </source>
</evidence>
<accession>A0A1N7LHL2</accession>
<dbReference type="InterPro" id="IPR038740">
    <property type="entry name" value="BioF2-like_GNAT_dom"/>
</dbReference>
<dbReference type="Gene3D" id="3.40.630.30">
    <property type="match status" value="1"/>
</dbReference>
<organism evidence="2 3">
    <name type="scientific">Phaeovulum vinaykumarii</name>
    <dbReference type="NCBI Taxonomy" id="407234"/>
    <lineage>
        <taxon>Bacteria</taxon>
        <taxon>Pseudomonadati</taxon>
        <taxon>Pseudomonadota</taxon>
        <taxon>Alphaproteobacteria</taxon>
        <taxon>Rhodobacterales</taxon>
        <taxon>Paracoccaceae</taxon>
        <taxon>Phaeovulum</taxon>
    </lineage>
</organism>
<dbReference type="STRING" id="407234.SAMN05421795_10353"/>
<dbReference type="GO" id="GO:0016740">
    <property type="term" value="F:transferase activity"/>
    <property type="evidence" value="ECO:0007669"/>
    <property type="project" value="UniProtKB-KW"/>
</dbReference>
<dbReference type="PANTHER" id="PTHR36174">
    <property type="entry name" value="LIPID II:GLYCINE GLYCYLTRANSFERASE"/>
    <property type="match status" value="1"/>
</dbReference>
<sequence length="321" mass="34412">MTDPEAGQNAPRASDITLRACTLRACHDMAPAAWGALVPAGAALSQSATYGTVATGLGRAVERWQIAGPQAVAWGTCQILRRRGLRVILRGPAWDAQAPTDARLRRRVLGRLGRGLSVATPEEAASGPGLVPLMTPRFQARLALGPEDQMRAAMQGKWRNRLVKAEAEGLKVARLTGHAAEPELARLLALDSAQAGARGYRSLGAGFLAGWAAVAPKDLWLYLARGRGTADPLAMMLFLRHGDGATYHIGWSGVEGRQRHAHNLLLWRAMRDLAARGVHHIDLGDLDDERSPGLARFKLGCGAMPQKLGPTLWVIAPLARL</sequence>
<dbReference type="PANTHER" id="PTHR36174:SF1">
    <property type="entry name" value="LIPID II:GLYCINE GLYCYLTRANSFERASE"/>
    <property type="match status" value="1"/>
</dbReference>
<dbReference type="InterPro" id="IPR050644">
    <property type="entry name" value="PG_Glycine_Bridge_Synth"/>
</dbReference>